<name>A0A0F5VEN1_9GAMM</name>
<sequence length="400" mass="44731">MWRRSELTYCSNLHPGEQLAEVEENLARYFSRVVARRALSDMASGLWLSATAASTLQLPESLTSFRETLERQGVVLTSLNGFPYGNFHQRTVKEAVYLPDWSEPERLKYTCQLAVILASCLPSSVAQGTISTLPLGYRHQWSEEKQQKSIEQLLRLNAELAVLKALEGKHIVVCLEMEPDCVLETTSQLIAFFSALTAANGEYPVHLGVCFDVCHQGVMYEDSYDALRRITEAGITLGKIQISNAFEVDTDSLRDPVSDVHDLLSEFAEARYLHQVKARRPDGKVIAVPDLSEALAAMYMAKSELNDTTSWRVHFHIPLSFSSCLHPAIKPLHDTLNGVFQFLADYQGGVKPCLEVETYTWDVLPAALQPQDDDALIDGIAGELHWLEQQLADRGLLIHD</sequence>
<protein>
    <recommendedName>
        <fullName evidence="3">AP endonuclease</fullName>
    </recommendedName>
</protein>
<organism evidence="1 2">
    <name type="scientific">Photobacterium halotolerans</name>
    <dbReference type="NCBI Taxonomy" id="265726"/>
    <lineage>
        <taxon>Bacteria</taxon>
        <taxon>Pseudomonadati</taxon>
        <taxon>Pseudomonadota</taxon>
        <taxon>Gammaproteobacteria</taxon>
        <taxon>Vibrionales</taxon>
        <taxon>Vibrionaceae</taxon>
        <taxon>Photobacterium</taxon>
    </lineage>
</organism>
<gene>
    <name evidence="1" type="ORF">KY46_08360</name>
</gene>
<evidence type="ECO:0000313" key="1">
    <source>
        <dbReference type="EMBL" id="KKD00262.1"/>
    </source>
</evidence>
<dbReference type="Gene3D" id="3.20.20.150">
    <property type="entry name" value="Divalent-metal-dependent TIM barrel enzymes"/>
    <property type="match status" value="1"/>
</dbReference>
<evidence type="ECO:0000313" key="2">
    <source>
        <dbReference type="Proteomes" id="UP000033633"/>
    </source>
</evidence>
<keyword evidence="2" id="KW-1185">Reference proteome</keyword>
<dbReference type="PATRIC" id="fig|265726.11.peg.3805"/>
<dbReference type="RefSeq" id="WP_046220188.1">
    <property type="nucleotide sequence ID" value="NZ_JWYV01000005.1"/>
</dbReference>
<evidence type="ECO:0008006" key="3">
    <source>
        <dbReference type="Google" id="ProtNLM"/>
    </source>
</evidence>
<dbReference type="AlphaFoldDB" id="A0A0F5VEN1"/>
<dbReference type="InterPro" id="IPR036237">
    <property type="entry name" value="Xyl_isomerase-like_sf"/>
</dbReference>
<dbReference type="STRING" id="265726.KY46_08360"/>
<proteinExistence type="predicted"/>
<accession>A0A0F5VEN1</accession>
<dbReference type="OrthoDB" id="9785907at2"/>
<dbReference type="Proteomes" id="UP000033633">
    <property type="component" value="Unassembled WGS sequence"/>
</dbReference>
<reference evidence="1 2" key="1">
    <citation type="submission" date="2014-12" db="EMBL/GenBank/DDBJ databases">
        <title>Mercury Reductase activity and rhizosphere competence traits in the genome of root associated Photobacterium halotolerans MELD1.</title>
        <authorList>
            <person name="Mathew D.C."/>
            <person name="Huang C.-C."/>
        </authorList>
    </citation>
    <scope>NUCLEOTIDE SEQUENCE [LARGE SCALE GENOMIC DNA]</scope>
    <source>
        <strain evidence="1 2">MELD1</strain>
    </source>
</reference>
<comment type="caution">
    <text evidence="1">The sequence shown here is derived from an EMBL/GenBank/DDBJ whole genome shotgun (WGS) entry which is preliminary data.</text>
</comment>
<dbReference type="NCBIfam" id="NF035939">
    <property type="entry name" value="TIM_EboE"/>
    <property type="match status" value="1"/>
</dbReference>
<dbReference type="SUPFAM" id="SSF51658">
    <property type="entry name" value="Xylose isomerase-like"/>
    <property type="match status" value="1"/>
</dbReference>
<dbReference type="EMBL" id="JWYV01000005">
    <property type="protein sequence ID" value="KKD00262.1"/>
    <property type="molecule type" value="Genomic_DNA"/>
</dbReference>